<keyword evidence="3" id="KW-0732">Signal</keyword>
<evidence type="ECO:0000256" key="3">
    <source>
        <dbReference type="RuleBase" id="RU363019"/>
    </source>
</evidence>
<keyword evidence="2 3" id="KW-0413">Isomerase</keyword>
<feature type="chain" id="PRO_5045001148" description="Peptidyl-prolyl cis-trans isomerase" evidence="3">
    <location>
        <begin position="26"/>
        <end position="278"/>
    </location>
</feature>
<accession>A0ABP2R377</accession>
<dbReference type="Gene3D" id="2.40.100.10">
    <property type="entry name" value="Cyclophilin-like"/>
    <property type="match status" value="1"/>
</dbReference>
<evidence type="ECO:0000256" key="2">
    <source>
        <dbReference type="ARBA" id="ARBA00023235"/>
    </source>
</evidence>
<dbReference type="PROSITE" id="PS50072">
    <property type="entry name" value="CSA_PPIASE_2"/>
    <property type="match status" value="1"/>
</dbReference>
<evidence type="ECO:0000313" key="5">
    <source>
        <dbReference type="EMBL" id="EJU07097.1"/>
    </source>
</evidence>
<dbReference type="InterPro" id="IPR029000">
    <property type="entry name" value="Cyclophilin-like_dom_sf"/>
</dbReference>
<comment type="similarity">
    <text evidence="3">Belongs to the cyclophilin-type PPIase family.</text>
</comment>
<dbReference type="PRINTS" id="PR00153">
    <property type="entry name" value="CSAPPISMRASE"/>
</dbReference>
<dbReference type="InterPro" id="IPR002130">
    <property type="entry name" value="Cyclophilin-type_PPIase_dom"/>
</dbReference>
<comment type="caution">
    <text evidence="5">The sequence shown here is derived from an EMBL/GenBank/DDBJ whole genome shotgun (WGS) entry which is preliminary data.</text>
</comment>
<dbReference type="PANTHER" id="PTHR45625:SF4">
    <property type="entry name" value="PEPTIDYLPROLYL ISOMERASE DOMAIN AND WD REPEAT-CONTAINING PROTEIN 1"/>
    <property type="match status" value="1"/>
</dbReference>
<protein>
    <recommendedName>
        <fullName evidence="3">Peptidyl-prolyl cis-trans isomerase</fullName>
        <shortName evidence="3">PPIase</shortName>
        <ecNumber evidence="3">5.2.1.8</ecNumber>
    </recommendedName>
</protein>
<sequence length="278" mass="31398">MKKLFKIFSILALSLIFLVSCSSLKSTMKSTVKSFTSVFKSPTKYNNVTVTFVTTQGEITFFLYPEAAPLTVANFINLAKRGFYDNTKFTRSVDNFIVQGGDPTGTGMGGPGYTIPDEFVEWLDFYQPGMLAMANAGPNTGGSQFFFTFSPADWLNGVHTVFGEIRSEGDFQKIRKLEMGDVVKEVKISENGDFILSLFKDQVEQWNSVLDREYPNLRKVDIKDPDPKDVEAYKEELENLYTKKQKNNSDFEYPITKFIRKVFNKAGGYTPKAPVINN</sequence>
<dbReference type="SUPFAM" id="SSF50891">
    <property type="entry name" value="Cyclophilin-like"/>
    <property type="match status" value="1"/>
</dbReference>
<dbReference type="CDD" id="cd00317">
    <property type="entry name" value="cyclophilin"/>
    <property type="match status" value="1"/>
</dbReference>
<evidence type="ECO:0000313" key="6">
    <source>
        <dbReference type="Proteomes" id="UP000004829"/>
    </source>
</evidence>
<organism evidence="5 6">
    <name type="scientific">Fusobacterium hwasookii ChDC F128</name>
    <dbReference type="NCBI Taxonomy" id="1216362"/>
    <lineage>
        <taxon>Bacteria</taxon>
        <taxon>Fusobacteriati</taxon>
        <taxon>Fusobacteriota</taxon>
        <taxon>Fusobacteriia</taxon>
        <taxon>Fusobacteriales</taxon>
        <taxon>Fusobacteriaceae</taxon>
        <taxon>Fusobacterium</taxon>
    </lineage>
</organism>
<evidence type="ECO:0000259" key="4">
    <source>
        <dbReference type="PROSITE" id="PS50072"/>
    </source>
</evidence>
<evidence type="ECO:0000256" key="1">
    <source>
        <dbReference type="ARBA" id="ARBA00023110"/>
    </source>
</evidence>
<dbReference type="PANTHER" id="PTHR45625">
    <property type="entry name" value="PEPTIDYL-PROLYL CIS-TRANS ISOMERASE-RELATED"/>
    <property type="match status" value="1"/>
</dbReference>
<keyword evidence="1 3" id="KW-0697">Rotamase</keyword>
<dbReference type="Proteomes" id="UP000004829">
    <property type="component" value="Unassembled WGS sequence"/>
</dbReference>
<dbReference type="PROSITE" id="PS51257">
    <property type="entry name" value="PROKAR_LIPOPROTEIN"/>
    <property type="match status" value="1"/>
</dbReference>
<comment type="function">
    <text evidence="3">PPIases accelerate the folding of proteins. It catalyzes the cis-trans isomerization of proline imidic peptide bonds in oligopeptides.</text>
</comment>
<dbReference type="RefSeq" id="WP_005918757.1">
    <property type="nucleotide sequence ID" value="NZ_ALVD01000007.1"/>
</dbReference>
<dbReference type="EMBL" id="ALVD01000007">
    <property type="protein sequence ID" value="EJU07097.1"/>
    <property type="molecule type" value="Genomic_DNA"/>
</dbReference>
<dbReference type="GO" id="GO:0016853">
    <property type="term" value="F:isomerase activity"/>
    <property type="evidence" value="ECO:0007669"/>
    <property type="project" value="UniProtKB-KW"/>
</dbReference>
<feature type="domain" description="PPIase cyclophilin-type" evidence="4">
    <location>
        <begin position="57"/>
        <end position="178"/>
    </location>
</feature>
<dbReference type="Pfam" id="PF00160">
    <property type="entry name" value="Pro_isomerase"/>
    <property type="match status" value="1"/>
</dbReference>
<gene>
    <name evidence="5" type="ORF">B437_08838</name>
</gene>
<proteinExistence type="inferred from homology"/>
<comment type="catalytic activity">
    <reaction evidence="3">
        <text>[protein]-peptidylproline (omega=180) = [protein]-peptidylproline (omega=0)</text>
        <dbReference type="Rhea" id="RHEA:16237"/>
        <dbReference type="Rhea" id="RHEA-COMP:10747"/>
        <dbReference type="Rhea" id="RHEA-COMP:10748"/>
        <dbReference type="ChEBI" id="CHEBI:83833"/>
        <dbReference type="ChEBI" id="CHEBI:83834"/>
        <dbReference type="EC" id="5.2.1.8"/>
    </reaction>
</comment>
<dbReference type="InterPro" id="IPR044666">
    <property type="entry name" value="Cyclophilin_A-like"/>
</dbReference>
<feature type="signal peptide" evidence="3">
    <location>
        <begin position="1"/>
        <end position="25"/>
    </location>
</feature>
<name>A0ABP2R377_9FUSO</name>
<dbReference type="EC" id="5.2.1.8" evidence="3"/>
<keyword evidence="6" id="KW-1185">Reference proteome</keyword>
<reference evidence="6" key="1">
    <citation type="journal article" date="2012" name="J. Bacteriol.">
        <title>Draft Genome Sequence of Fusobacterium nucleatum ChDC F128, Isolated from a Periodontitis Lesion.</title>
        <authorList>
            <person name="Park S.N."/>
            <person name="Kong S.W."/>
            <person name="Kim H.S."/>
            <person name="Park M.S."/>
            <person name="Lee J.W."/>
            <person name="Cho E."/>
            <person name="Lim Y.K."/>
            <person name="Choi M.H."/>
            <person name="Chang Y.H."/>
            <person name="Shin J.H."/>
            <person name="Park H.S."/>
            <person name="Choi S.H."/>
            <person name="Kook J.K."/>
        </authorList>
    </citation>
    <scope>NUCLEOTIDE SEQUENCE [LARGE SCALE GENOMIC DNA]</scope>
    <source>
        <strain evidence="6">ChDC F128</strain>
    </source>
</reference>